<keyword evidence="4 6" id="KW-0964">Secreted</keyword>
<dbReference type="GO" id="GO:0005576">
    <property type="term" value="C:extracellular region"/>
    <property type="evidence" value="ECO:0007669"/>
    <property type="project" value="UniProtKB-SubCell"/>
</dbReference>
<dbReference type="Pfam" id="PF05938">
    <property type="entry name" value="Self-incomp_S1"/>
    <property type="match status" value="1"/>
</dbReference>
<evidence type="ECO:0000256" key="6">
    <source>
        <dbReference type="RuleBase" id="RU367044"/>
    </source>
</evidence>
<dbReference type="OMA" id="HEVHILN"/>
<evidence type="ECO:0000256" key="5">
    <source>
        <dbReference type="ARBA" id="ARBA00022729"/>
    </source>
</evidence>
<evidence type="ECO:0000256" key="3">
    <source>
        <dbReference type="ARBA" id="ARBA00022471"/>
    </source>
</evidence>
<reference evidence="7 8" key="1">
    <citation type="journal article" date="2014" name="Nat. Genet.">
        <title>Genome sequence of the hot pepper provides insights into the evolution of pungency in Capsicum species.</title>
        <authorList>
            <person name="Kim S."/>
            <person name="Park M."/>
            <person name="Yeom S.I."/>
            <person name="Kim Y.M."/>
            <person name="Lee J.M."/>
            <person name="Lee H.A."/>
            <person name="Seo E."/>
            <person name="Choi J."/>
            <person name="Cheong K."/>
            <person name="Kim K.T."/>
            <person name="Jung K."/>
            <person name="Lee G.W."/>
            <person name="Oh S.K."/>
            <person name="Bae C."/>
            <person name="Kim S.B."/>
            <person name="Lee H.Y."/>
            <person name="Kim S.Y."/>
            <person name="Kim M.S."/>
            <person name="Kang B.C."/>
            <person name="Jo Y.D."/>
            <person name="Yang H.B."/>
            <person name="Jeong H.J."/>
            <person name="Kang W.H."/>
            <person name="Kwon J.K."/>
            <person name="Shin C."/>
            <person name="Lim J.Y."/>
            <person name="Park J.H."/>
            <person name="Huh J.H."/>
            <person name="Kim J.S."/>
            <person name="Kim B.D."/>
            <person name="Cohen O."/>
            <person name="Paran I."/>
            <person name="Suh M.C."/>
            <person name="Lee S.B."/>
            <person name="Kim Y.K."/>
            <person name="Shin Y."/>
            <person name="Noh S.J."/>
            <person name="Park J."/>
            <person name="Seo Y.S."/>
            <person name="Kwon S.Y."/>
            <person name="Kim H.A."/>
            <person name="Park J.M."/>
            <person name="Kim H.J."/>
            <person name="Choi S.B."/>
            <person name="Bosland P.W."/>
            <person name="Reeves G."/>
            <person name="Jo S.H."/>
            <person name="Lee B.W."/>
            <person name="Cho H.T."/>
            <person name="Choi H.S."/>
            <person name="Lee M.S."/>
            <person name="Yu Y."/>
            <person name="Do Choi Y."/>
            <person name="Park B.S."/>
            <person name="van Deynze A."/>
            <person name="Ashrafi H."/>
            <person name="Hill T."/>
            <person name="Kim W.T."/>
            <person name="Pai H.S."/>
            <person name="Ahn H.K."/>
            <person name="Yeam I."/>
            <person name="Giovannoni J.J."/>
            <person name="Rose J.K."/>
            <person name="Sorensen I."/>
            <person name="Lee S.J."/>
            <person name="Kim R.W."/>
            <person name="Choi I.Y."/>
            <person name="Choi B.S."/>
            <person name="Lim J.S."/>
            <person name="Lee Y.H."/>
            <person name="Choi D."/>
        </authorList>
    </citation>
    <scope>NUCLEOTIDE SEQUENCE [LARGE SCALE GENOMIC DNA]</scope>
    <source>
        <strain evidence="8">cv. CM334</strain>
    </source>
</reference>
<accession>A0A2G2YN55</accession>
<sequence length="125" mass="14902">MPYNIHGLGKKNEVHVLNQLPENSPQLELHCASGDDDLGYNYPKVGSDFNWRFDAWARTLFFCHFWWGDKDKAFDVFNHPLHCVEDAYQFIPEYTKKCIYKVTAEGFYLGYEKDGETIYEKYREW</sequence>
<keyword evidence="5" id="KW-0732">Signal</keyword>
<comment type="similarity">
    <text evidence="2 6">Belongs to the plant self-incompatibility (S1) protein family.</text>
</comment>
<evidence type="ECO:0000313" key="8">
    <source>
        <dbReference type="Proteomes" id="UP000222542"/>
    </source>
</evidence>
<name>A0A2G2YN55_CAPAN</name>
<dbReference type="InterPro" id="IPR010264">
    <property type="entry name" value="Self-incomp_S1"/>
</dbReference>
<dbReference type="PANTHER" id="PTHR31232">
    <property type="match status" value="1"/>
</dbReference>
<keyword evidence="8" id="KW-1185">Reference proteome</keyword>
<dbReference type="Gramene" id="PHT71199">
    <property type="protein sequence ID" value="PHT71199"/>
    <property type="gene ID" value="T459_26303"/>
</dbReference>
<proteinExistence type="inferred from homology"/>
<comment type="caution">
    <text evidence="7">The sequence shown here is derived from an EMBL/GenBank/DDBJ whole genome shotgun (WGS) entry which is preliminary data.</text>
</comment>
<gene>
    <name evidence="7" type="ORF">T459_26303</name>
</gene>
<protein>
    <recommendedName>
        <fullName evidence="6">S-protein homolog</fullName>
    </recommendedName>
</protein>
<dbReference type="Proteomes" id="UP000222542">
    <property type="component" value="Unassembled WGS sequence"/>
</dbReference>
<evidence type="ECO:0000256" key="2">
    <source>
        <dbReference type="ARBA" id="ARBA00005581"/>
    </source>
</evidence>
<dbReference type="GO" id="GO:0060320">
    <property type="term" value="P:rejection of self pollen"/>
    <property type="evidence" value="ECO:0007669"/>
    <property type="project" value="UniProtKB-KW"/>
</dbReference>
<dbReference type="EMBL" id="AYRZ02000010">
    <property type="protein sequence ID" value="PHT71199.1"/>
    <property type="molecule type" value="Genomic_DNA"/>
</dbReference>
<keyword evidence="3 6" id="KW-0713">Self-incompatibility</keyword>
<dbReference type="AlphaFoldDB" id="A0A2G2YN55"/>
<dbReference type="PANTHER" id="PTHR31232:SF61">
    <property type="entry name" value="S-PROTEIN HOMOLOG"/>
    <property type="match status" value="1"/>
</dbReference>
<evidence type="ECO:0000256" key="4">
    <source>
        <dbReference type="ARBA" id="ARBA00022525"/>
    </source>
</evidence>
<evidence type="ECO:0000256" key="1">
    <source>
        <dbReference type="ARBA" id="ARBA00004613"/>
    </source>
</evidence>
<reference evidence="7 8" key="2">
    <citation type="journal article" date="2017" name="Genome Biol.">
        <title>New reference genome sequences of hot pepper reveal the massive evolution of plant disease-resistance genes by retroduplication.</title>
        <authorList>
            <person name="Kim S."/>
            <person name="Park J."/>
            <person name="Yeom S.I."/>
            <person name="Kim Y.M."/>
            <person name="Seo E."/>
            <person name="Kim K.T."/>
            <person name="Kim M.S."/>
            <person name="Lee J.M."/>
            <person name="Cheong K."/>
            <person name="Shin H.S."/>
            <person name="Kim S.B."/>
            <person name="Han K."/>
            <person name="Lee J."/>
            <person name="Park M."/>
            <person name="Lee H.A."/>
            <person name="Lee H.Y."/>
            <person name="Lee Y."/>
            <person name="Oh S."/>
            <person name="Lee J.H."/>
            <person name="Choi E."/>
            <person name="Choi E."/>
            <person name="Lee S.E."/>
            <person name="Jeon J."/>
            <person name="Kim H."/>
            <person name="Choi G."/>
            <person name="Song H."/>
            <person name="Lee J."/>
            <person name="Lee S.C."/>
            <person name="Kwon J.K."/>
            <person name="Lee H.Y."/>
            <person name="Koo N."/>
            <person name="Hong Y."/>
            <person name="Kim R.W."/>
            <person name="Kang W.H."/>
            <person name="Huh J.H."/>
            <person name="Kang B.C."/>
            <person name="Yang T.J."/>
            <person name="Lee Y.H."/>
            <person name="Bennetzen J.L."/>
            <person name="Choi D."/>
        </authorList>
    </citation>
    <scope>NUCLEOTIDE SEQUENCE [LARGE SCALE GENOMIC DNA]</scope>
    <source>
        <strain evidence="8">cv. CM334</strain>
    </source>
</reference>
<organism evidence="7 8">
    <name type="scientific">Capsicum annuum</name>
    <name type="common">Capsicum pepper</name>
    <dbReference type="NCBI Taxonomy" id="4072"/>
    <lineage>
        <taxon>Eukaryota</taxon>
        <taxon>Viridiplantae</taxon>
        <taxon>Streptophyta</taxon>
        <taxon>Embryophyta</taxon>
        <taxon>Tracheophyta</taxon>
        <taxon>Spermatophyta</taxon>
        <taxon>Magnoliopsida</taxon>
        <taxon>eudicotyledons</taxon>
        <taxon>Gunneridae</taxon>
        <taxon>Pentapetalae</taxon>
        <taxon>asterids</taxon>
        <taxon>lamiids</taxon>
        <taxon>Solanales</taxon>
        <taxon>Solanaceae</taxon>
        <taxon>Solanoideae</taxon>
        <taxon>Capsiceae</taxon>
        <taxon>Capsicum</taxon>
    </lineage>
</organism>
<evidence type="ECO:0000313" key="7">
    <source>
        <dbReference type="EMBL" id="PHT71199.1"/>
    </source>
</evidence>
<comment type="subcellular location">
    <subcellularLocation>
        <location evidence="1 6">Secreted</location>
    </subcellularLocation>
</comment>